<reference evidence="2" key="1">
    <citation type="submission" date="2023-02" db="EMBL/GenBank/DDBJ databases">
        <title>Actinomadura rubrobrunea NBRC 14622.</title>
        <authorList>
            <person name="Ichikawa N."/>
            <person name="Sato H."/>
            <person name="Tonouchi N."/>
        </authorList>
    </citation>
    <scope>NUCLEOTIDE SEQUENCE</scope>
    <source>
        <strain evidence="2">NBRC 14622</strain>
    </source>
</reference>
<dbReference type="Proteomes" id="UP001165124">
    <property type="component" value="Unassembled WGS sequence"/>
</dbReference>
<dbReference type="SUPFAM" id="SSF54427">
    <property type="entry name" value="NTF2-like"/>
    <property type="match status" value="1"/>
</dbReference>
<dbReference type="EMBL" id="BSRZ01000007">
    <property type="protein sequence ID" value="GLW65081.1"/>
    <property type="molecule type" value="Genomic_DNA"/>
</dbReference>
<proteinExistence type="predicted"/>
<sequence>MPRQSVPTPRELFARFQRNVLEGGVAFTEDMCAEDIVLETPFSPKGAPGRVEGRDAVMRFVAAGRRSLDVRFEKFRDVVVHETADPEVIVVEYALAAAAGPGGPTLVAPFVVVLRARDGRIAHWREYQNTAAIAEALSGRPPGQPSSRAKST</sequence>
<dbReference type="Pfam" id="PF12680">
    <property type="entry name" value="SnoaL_2"/>
    <property type="match status" value="1"/>
</dbReference>
<dbReference type="Gene3D" id="3.10.450.50">
    <property type="match status" value="1"/>
</dbReference>
<keyword evidence="3" id="KW-1185">Reference proteome</keyword>
<evidence type="ECO:0000259" key="1">
    <source>
        <dbReference type="Pfam" id="PF12680"/>
    </source>
</evidence>
<dbReference type="RefSeq" id="WP_067908405.1">
    <property type="nucleotide sequence ID" value="NZ_BSRZ01000007.1"/>
</dbReference>
<comment type="caution">
    <text evidence="2">The sequence shown here is derived from an EMBL/GenBank/DDBJ whole genome shotgun (WGS) entry which is preliminary data.</text>
</comment>
<dbReference type="InterPro" id="IPR032710">
    <property type="entry name" value="NTF2-like_dom_sf"/>
</dbReference>
<protein>
    <recommendedName>
        <fullName evidence="1">SnoaL-like domain-containing protein</fullName>
    </recommendedName>
</protein>
<accession>A0A9W6PXN7</accession>
<dbReference type="AlphaFoldDB" id="A0A9W6PXN7"/>
<name>A0A9W6PXN7_9ACTN</name>
<gene>
    <name evidence="2" type="ORF">Arub01_33250</name>
</gene>
<dbReference type="InterPro" id="IPR037401">
    <property type="entry name" value="SnoaL-like"/>
</dbReference>
<evidence type="ECO:0000313" key="2">
    <source>
        <dbReference type="EMBL" id="GLW65081.1"/>
    </source>
</evidence>
<organism evidence="2 3">
    <name type="scientific">Actinomadura rubrobrunea</name>
    <dbReference type="NCBI Taxonomy" id="115335"/>
    <lineage>
        <taxon>Bacteria</taxon>
        <taxon>Bacillati</taxon>
        <taxon>Actinomycetota</taxon>
        <taxon>Actinomycetes</taxon>
        <taxon>Streptosporangiales</taxon>
        <taxon>Thermomonosporaceae</taxon>
        <taxon>Actinomadura</taxon>
    </lineage>
</organism>
<feature type="domain" description="SnoaL-like" evidence="1">
    <location>
        <begin position="16"/>
        <end position="124"/>
    </location>
</feature>
<evidence type="ECO:0000313" key="3">
    <source>
        <dbReference type="Proteomes" id="UP001165124"/>
    </source>
</evidence>